<dbReference type="Pfam" id="PF08750">
    <property type="entry name" value="CNP1"/>
    <property type="match status" value="1"/>
</dbReference>
<sequence length="193" mass="21710">MIKYVLRAGVLVLVFAVLRLAVAAEDPVFGDLYGEGGDSQDFIEGKAWKERGFRLPAYPDVDSRKLIEVDLLLNNFPFRLFIDPASVSVGKDRVVRYTVILRSRSGATNVIYEGIRCTAGQYRRYAVGGQDGFRLAANPRWQYIRSDGGGSDRYLEVLRDHFICPAPPPGKPAAILRRLRTPNPDNFLFNEEE</sequence>
<proteinExistence type="predicted"/>
<feature type="domain" description="CNP1-like uncharacterised" evidence="1">
    <location>
        <begin position="44"/>
        <end position="180"/>
    </location>
</feature>
<reference evidence="2" key="1">
    <citation type="submission" date="2018-06" db="EMBL/GenBank/DDBJ databases">
        <authorList>
            <person name="Zhirakovskaya E."/>
        </authorList>
    </citation>
    <scope>NUCLEOTIDE SEQUENCE</scope>
</reference>
<name>A0A3B0YPT7_9ZZZZ</name>
<organism evidence="2">
    <name type="scientific">hydrothermal vent metagenome</name>
    <dbReference type="NCBI Taxonomy" id="652676"/>
    <lineage>
        <taxon>unclassified sequences</taxon>
        <taxon>metagenomes</taxon>
        <taxon>ecological metagenomes</taxon>
    </lineage>
</organism>
<evidence type="ECO:0000313" key="2">
    <source>
        <dbReference type="EMBL" id="VAW82895.1"/>
    </source>
</evidence>
<dbReference type="InterPro" id="IPR014861">
    <property type="entry name" value="CNP1-like_dom"/>
</dbReference>
<gene>
    <name evidence="2" type="ORF">MNBD_GAMMA14-1220</name>
</gene>
<dbReference type="EMBL" id="UOFM01000495">
    <property type="protein sequence ID" value="VAW82895.1"/>
    <property type="molecule type" value="Genomic_DNA"/>
</dbReference>
<evidence type="ECO:0000259" key="1">
    <source>
        <dbReference type="Pfam" id="PF08750"/>
    </source>
</evidence>
<accession>A0A3B0YPT7</accession>
<protein>
    <recommendedName>
        <fullName evidence="1">CNP1-like uncharacterized domain-containing protein</fullName>
    </recommendedName>
</protein>
<dbReference type="AlphaFoldDB" id="A0A3B0YPT7"/>